<dbReference type="EMBL" id="MU863953">
    <property type="protein sequence ID" value="KAK4198005.1"/>
    <property type="molecule type" value="Genomic_DNA"/>
</dbReference>
<comment type="caution">
    <text evidence="3">The sequence shown here is derived from an EMBL/GenBank/DDBJ whole genome shotgun (WGS) entry which is preliminary data.</text>
</comment>
<feature type="region of interest" description="Disordered" evidence="1">
    <location>
        <begin position="724"/>
        <end position="786"/>
    </location>
</feature>
<evidence type="ECO:0000313" key="4">
    <source>
        <dbReference type="Proteomes" id="UP001303160"/>
    </source>
</evidence>
<organism evidence="3 4">
    <name type="scientific">Triangularia verruculosa</name>
    <dbReference type="NCBI Taxonomy" id="2587418"/>
    <lineage>
        <taxon>Eukaryota</taxon>
        <taxon>Fungi</taxon>
        <taxon>Dikarya</taxon>
        <taxon>Ascomycota</taxon>
        <taxon>Pezizomycotina</taxon>
        <taxon>Sordariomycetes</taxon>
        <taxon>Sordariomycetidae</taxon>
        <taxon>Sordariales</taxon>
        <taxon>Podosporaceae</taxon>
        <taxon>Triangularia</taxon>
    </lineage>
</organism>
<evidence type="ECO:0000313" key="3">
    <source>
        <dbReference type="EMBL" id="KAK4198005.1"/>
    </source>
</evidence>
<sequence>MASHRAFLEAAIQDSNANLPTKVQVPGTNTVAMVPPPPRPTTGRKLVTIRRVAAVEQLTKTYGLATVDGWKILVLNAEGFQPDELVVFCEVDSFLSHKSPYCKLFEPWGTLQTLNGEEGWRIATQQMVYPRGSEKIEVISQGRIFKLKQFPTIVRDFRALKIEATRAGHTSFEDFLRQIDFADTLGVKKWVPKSVTPADRSEAPGIAAPSAPVTPSGLAAAPTSTAVPSSAPVATSLSNPKTPFFVPSTKMERHQNCPNLFIKPKYRRYIYQQTAKLDGSAMSVYFVMKKSRFFDQLPLLNSQTLPSYLNNCVFENGRVGICSSNKDIVYSDNSVQGFISTAIGLNLPKLLAKIGYNIVLQGELVGHNILGNPYGYADPDKTGAGNKAGDCGNGHDFFLYSITDLDTGKKWSPKAVEVFATQYGVRHVPVLDYVKVPDVANNHDELQALADAAPGEGLVFKCLADGRAFKVLSTKWILEKGDEVIARGERLREHTAVHEPRPVIDPLAHARNMPVEMRRILESQAARAPITAKQTTVSAPVAANKKQTTVATPVAVKKATVATPTVPKQTAAPVVAKQTAVAASADVKQTTTASQVAPSAPDFASRAIPAWTPWEKNQPNRLHFQAWAFGHDSQNLVKWVDAWVNNKMTSEAYEAAKRKHDTMKSQLAAHQHELNVLFAAKKAAELNLEVQTHRRNADMGEFPDLIEPPKETWAKFGLDCAAEDSSSDVSGIDQSPEAETNTNPTTAASPTPSEAAPRPEVKAVTSTSAPGKKPMVSKETIAWLGL</sequence>
<reference evidence="3" key="1">
    <citation type="journal article" date="2023" name="Mol. Phylogenet. Evol.">
        <title>Genome-scale phylogeny and comparative genomics of the fungal order Sordariales.</title>
        <authorList>
            <person name="Hensen N."/>
            <person name="Bonometti L."/>
            <person name="Westerberg I."/>
            <person name="Brannstrom I.O."/>
            <person name="Guillou S."/>
            <person name="Cros-Aarteil S."/>
            <person name="Calhoun S."/>
            <person name="Haridas S."/>
            <person name="Kuo A."/>
            <person name="Mondo S."/>
            <person name="Pangilinan J."/>
            <person name="Riley R."/>
            <person name="LaButti K."/>
            <person name="Andreopoulos B."/>
            <person name="Lipzen A."/>
            <person name="Chen C."/>
            <person name="Yan M."/>
            <person name="Daum C."/>
            <person name="Ng V."/>
            <person name="Clum A."/>
            <person name="Steindorff A."/>
            <person name="Ohm R.A."/>
            <person name="Martin F."/>
            <person name="Silar P."/>
            <person name="Natvig D.O."/>
            <person name="Lalanne C."/>
            <person name="Gautier V."/>
            <person name="Ament-Velasquez S.L."/>
            <person name="Kruys A."/>
            <person name="Hutchinson M.I."/>
            <person name="Powell A.J."/>
            <person name="Barry K."/>
            <person name="Miller A.N."/>
            <person name="Grigoriev I.V."/>
            <person name="Debuchy R."/>
            <person name="Gladieux P."/>
            <person name="Hiltunen Thoren M."/>
            <person name="Johannesson H."/>
        </authorList>
    </citation>
    <scope>NUCLEOTIDE SEQUENCE</scope>
    <source>
        <strain evidence="3">CBS 315.58</strain>
    </source>
</reference>
<feature type="domain" description="RNA ligase" evidence="2">
    <location>
        <begin position="272"/>
        <end position="471"/>
    </location>
</feature>
<dbReference type="Proteomes" id="UP001303160">
    <property type="component" value="Unassembled WGS sequence"/>
</dbReference>
<reference evidence="3" key="2">
    <citation type="submission" date="2023-05" db="EMBL/GenBank/DDBJ databases">
        <authorList>
            <consortium name="Lawrence Berkeley National Laboratory"/>
            <person name="Steindorff A."/>
            <person name="Hensen N."/>
            <person name="Bonometti L."/>
            <person name="Westerberg I."/>
            <person name="Brannstrom I.O."/>
            <person name="Guillou S."/>
            <person name="Cros-Aarteil S."/>
            <person name="Calhoun S."/>
            <person name="Haridas S."/>
            <person name="Kuo A."/>
            <person name="Mondo S."/>
            <person name="Pangilinan J."/>
            <person name="Riley R."/>
            <person name="Labutti K."/>
            <person name="Andreopoulos B."/>
            <person name="Lipzen A."/>
            <person name="Chen C."/>
            <person name="Yanf M."/>
            <person name="Daum C."/>
            <person name="Ng V."/>
            <person name="Clum A."/>
            <person name="Ohm R."/>
            <person name="Martin F."/>
            <person name="Silar P."/>
            <person name="Natvig D."/>
            <person name="Lalanne C."/>
            <person name="Gautier V."/>
            <person name="Ament-Velasquez S.L."/>
            <person name="Kruys A."/>
            <person name="Hutchinson M.I."/>
            <person name="Powell A.J."/>
            <person name="Barry K."/>
            <person name="Miller A.N."/>
            <person name="Grigoriev I.V."/>
            <person name="Debuchy R."/>
            <person name="Gladieux P."/>
            <person name="Thoren M.H."/>
            <person name="Johannesson H."/>
        </authorList>
    </citation>
    <scope>NUCLEOTIDE SEQUENCE</scope>
    <source>
        <strain evidence="3">CBS 315.58</strain>
    </source>
</reference>
<dbReference type="Pfam" id="PF09414">
    <property type="entry name" value="RNA_ligase"/>
    <property type="match status" value="1"/>
</dbReference>
<accession>A0AAN6XEL2</accession>
<protein>
    <recommendedName>
        <fullName evidence="2">RNA ligase domain-containing protein</fullName>
    </recommendedName>
</protein>
<dbReference type="SUPFAM" id="SSF56091">
    <property type="entry name" value="DNA ligase/mRNA capping enzyme, catalytic domain"/>
    <property type="match status" value="1"/>
</dbReference>
<evidence type="ECO:0000259" key="2">
    <source>
        <dbReference type="Pfam" id="PF09414"/>
    </source>
</evidence>
<evidence type="ECO:0000256" key="1">
    <source>
        <dbReference type="SAM" id="MobiDB-lite"/>
    </source>
</evidence>
<proteinExistence type="predicted"/>
<feature type="region of interest" description="Disordered" evidence="1">
    <location>
        <begin position="196"/>
        <end position="220"/>
    </location>
</feature>
<name>A0AAN6XEL2_9PEZI</name>
<feature type="compositionally biased region" description="Low complexity" evidence="1">
    <location>
        <begin position="735"/>
        <end position="756"/>
    </location>
</feature>
<dbReference type="InterPro" id="IPR021122">
    <property type="entry name" value="RNA_ligase_dom_REL/Rnl2"/>
</dbReference>
<gene>
    <name evidence="3" type="ORF">QBC40DRAFT_231016</name>
</gene>
<keyword evidence="4" id="KW-1185">Reference proteome</keyword>
<dbReference type="Pfam" id="PF21189">
    <property type="entry name" value="PHA02142"/>
    <property type="match status" value="1"/>
</dbReference>
<dbReference type="AlphaFoldDB" id="A0AAN6XEL2"/>
<dbReference type="Gene3D" id="3.30.470.30">
    <property type="entry name" value="DNA ligase/mRNA capping enzyme"/>
    <property type="match status" value="1"/>
</dbReference>